<keyword evidence="3" id="KW-1185">Reference proteome</keyword>
<evidence type="ECO:0000313" key="2">
    <source>
        <dbReference type="EMBL" id="KAK4544783.1"/>
    </source>
</evidence>
<feature type="compositionally biased region" description="Low complexity" evidence="1">
    <location>
        <begin position="408"/>
        <end position="423"/>
    </location>
</feature>
<feature type="compositionally biased region" description="Polar residues" evidence="1">
    <location>
        <begin position="95"/>
        <end position="105"/>
    </location>
</feature>
<feature type="compositionally biased region" description="Low complexity" evidence="1">
    <location>
        <begin position="1460"/>
        <end position="1506"/>
    </location>
</feature>
<feature type="compositionally biased region" description="Low complexity" evidence="1">
    <location>
        <begin position="537"/>
        <end position="546"/>
    </location>
</feature>
<feature type="region of interest" description="Disordered" evidence="1">
    <location>
        <begin position="34"/>
        <end position="265"/>
    </location>
</feature>
<proteinExistence type="predicted"/>
<feature type="compositionally biased region" description="Low complexity" evidence="1">
    <location>
        <begin position="161"/>
        <end position="173"/>
    </location>
</feature>
<accession>A0AAV9JJU9</accession>
<evidence type="ECO:0000313" key="3">
    <source>
        <dbReference type="Proteomes" id="UP001324427"/>
    </source>
</evidence>
<feature type="compositionally biased region" description="Polar residues" evidence="1">
    <location>
        <begin position="1591"/>
        <end position="1600"/>
    </location>
</feature>
<gene>
    <name evidence="2" type="ORF">LTR36_004032</name>
</gene>
<feature type="compositionally biased region" description="Polar residues" evidence="1">
    <location>
        <begin position="1558"/>
        <end position="1573"/>
    </location>
</feature>
<protein>
    <recommendedName>
        <fullName evidence="4">MUC1 Extracellular alpha-1,4-glucan glucosidase</fullName>
    </recommendedName>
</protein>
<feature type="compositionally biased region" description="Basic and acidic residues" evidence="1">
    <location>
        <begin position="644"/>
        <end position="661"/>
    </location>
</feature>
<feature type="compositionally biased region" description="Polar residues" evidence="1">
    <location>
        <begin position="1191"/>
        <end position="1200"/>
    </location>
</feature>
<feature type="compositionally biased region" description="Low complexity" evidence="1">
    <location>
        <begin position="1526"/>
        <end position="1544"/>
    </location>
</feature>
<feature type="compositionally biased region" description="Polar residues" evidence="1">
    <location>
        <begin position="1169"/>
        <end position="1178"/>
    </location>
</feature>
<feature type="compositionally biased region" description="Low complexity" evidence="1">
    <location>
        <begin position="69"/>
        <end position="78"/>
    </location>
</feature>
<feature type="compositionally biased region" description="Low complexity" evidence="1">
    <location>
        <begin position="1269"/>
        <end position="1283"/>
    </location>
</feature>
<evidence type="ECO:0008006" key="4">
    <source>
        <dbReference type="Google" id="ProtNLM"/>
    </source>
</evidence>
<name>A0AAV9JJU9_9PEZI</name>
<feature type="compositionally biased region" description="Gly residues" evidence="1">
    <location>
        <begin position="79"/>
        <end position="93"/>
    </location>
</feature>
<feature type="compositionally biased region" description="Polar residues" evidence="1">
    <location>
        <begin position="1146"/>
        <end position="1155"/>
    </location>
</feature>
<feature type="compositionally biased region" description="Polar residues" evidence="1">
    <location>
        <begin position="199"/>
        <end position="223"/>
    </location>
</feature>
<feature type="compositionally biased region" description="Low complexity" evidence="1">
    <location>
        <begin position="1128"/>
        <end position="1143"/>
    </location>
</feature>
<feature type="compositionally biased region" description="Basic and acidic residues" evidence="1">
    <location>
        <begin position="1371"/>
        <end position="1381"/>
    </location>
</feature>
<feature type="compositionally biased region" description="Pro residues" evidence="1">
    <location>
        <begin position="392"/>
        <end position="407"/>
    </location>
</feature>
<feature type="compositionally biased region" description="Low complexity" evidence="1">
    <location>
        <begin position="1068"/>
        <end position="1085"/>
    </location>
</feature>
<feature type="compositionally biased region" description="Acidic residues" evidence="1">
    <location>
        <begin position="1344"/>
        <end position="1353"/>
    </location>
</feature>
<feature type="compositionally biased region" description="Basic and acidic residues" evidence="1">
    <location>
        <begin position="587"/>
        <end position="596"/>
    </location>
</feature>
<feature type="region of interest" description="Disordered" evidence="1">
    <location>
        <begin position="893"/>
        <end position="1578"/>
    </location>
</feature>
<sequence>MFSRRRGSSNPAVDRATMNAATAAAAGAYLQNAKSNASLSSSAAAAALRSQTASPEPVGSLVTKRMARRGSVSSVGSGSVMGSGARGGVGRGGLQRQNSGGSMTERTFRSPSPGRSHDAVSPSPDAPPVPALPKNIPSGHKRSASLEPPQRITSPSPTPNGRSGRGSSVDRSSMPPPATSRQAKRLSNVHEAPPELERQNSNNNVNFSRPMSSLGNSPVTATSAGAKKYTNGTGSWFSEAGGSGSPANARPTTSDGLPAQRATAGFVQQDIQNAANKLVKKKRGTAVAEGSHLAQANKDAGAAYEGNQGTSYETGDTIMVFDPSSRTFIARPRDKPKEPEPPSPILLQSAAPAPGSYDPHTRRIVPGGQPTAAGTSDVSYSEIPLKMKKQRPAPPPVETTLQPPPRNPSRNSPSASPTSPRAAGVLHKQPSVVREDPEAEEAAAASSPISSILKSTGRTIQTSAGPAKMYVAPGGAPHQRSASLDVPRQSIEGGRGRNVSSSPARSAHFSPSPVMEAVRHDPPPRSISPVKSAMKHSPSSSVRTSSPMATFSPNGPKVPPSDASDTASLASVDAVMSPRKKKGVRVSFDETPERIEPAGAVAQPKAITRERSPVVDDEMEELMRPRPALPSFGSVRRSSGRAPEMAEKVTEMPPERQESSNDHAIGGILSNNLASKRGANEPVAPEVTSKEDVGYPSDESDDDFAPQPSIATAEPEAEEPKLEKADASEPKTRDFATETARRFAPESHDNGDVPAINLLPPTPGEEVGRPLGEEEPAVETSPRAKASWEAFNIPGSWAYSDDKDVAAEPQRSVNSAPVASGKSEASKPEEPATLKVGTSAATSAPEPQRPLPPNLGAIDEDSDDSAAFSDAEEDLSYLDDGGFASLDAIAVSPIAPPSTDKGKAPAAPAIDFPDRPTTAQAARKIHQAQASGDWGEATAYWSKLTRNQREQMEREHLSSDDEAKPAVVAVKKVRKKKSVPSQITAADAPVQPRSVQPVGSQTAMPKTMRARQGPGPGPAPAPAPASGDGDVHMRRSMRDGRAGGGGMASSLRSGPPPQQRPQSEYEPRSASQNNSSQPRPNSSGGPQLGSNGLPASAGGAAMRQRMGSDALSKSQESAFPPMQANRTPQQPQQRMQPGAPAGAFTNKLQKQVTNDSDSESSFRKKRRPSVSTVDTSGRYSMKRSMRAGSIGQASIDQRPTSPTPAAKRGGGAFSIRSLSPAASMFSNRGRGEKLRESLRSGSVDAAAAGPKRTTLRSGQPPPPRGGFGQSARPSTASAAAPSKPRFKSRFGDSDDEDEKPGRSFFRSRFADSDDDEPSSPRVMQADLTPVRGIPRRQGQHDGDSTDLESEDEEPRTAASRGRGKAMVTRQADVEKAMEAARKKLGIPAATDNNTPREANAKAGGAALSQGTLRKPAAVAGEEQQQQPEPKSRPEDLLLINEAPKKRGGFMGSILRRNRNSTQSVQQVAPSSPAAQASPTQPQVPALLPQQASPTPDASSSIPSSPSVGKLVRRSSQQPPTMRRGDSTFSTATAPPPGSAAGSSSENWPLPPVPKMTANGITNGSEYRPNTSDGVSPEAIKLARTLRPDLTPRSQSGNGSPLGNRVRIAAGAKEEDGGSVVGVGDAAKGVYSARTGRKKRFPMLRRAFGLND</sequence>
<feature type="compositionally biased region" description="Low complexity" evidence="1">
    <location>
        <begin position="34"/>
        <end position="54"/>
    </location>
</feature>
<evidence type="ECO:0000256" key="1">
    <source>
        <dbReference type="SAM" id="MobiDB-lite"/>
    </source>
</evidence>
<feature type="compositionally biased region" description="Basic and acidic residues" evidence="1">
    <location>
        <begin position="1229"/>
        <end position="1238"/>
    </location>
</feature>
<dbReference type="EMBL" id="JAVFHQ010000023">
    <property type="protein sequence ID" value="KAK4544783.1"/>
    <property type="molecule type" value="Genomic_DNA"/>
</dbReference>
<feature type="compositionally biased region" description="Basic and acidic residues" evidence="1">
    <location>
        <begin position="1029"/>
        <end position="1041"/>
    </location>
</feature>
<feature type="compositionally biased region" description="Basic and acidic residues" evidence="1">
    <location>
        <begin position="331"/>
        <end position="340"/>
    </location>
</feature>
<feature type="region of interest" description="Disordered" evidence="1">
    <location>
        <begin position="289"/>
        <end position="873"/>
    </location>
</feature>
<dbReference type="Proteomes" id="UP001324427">
    <property type="component" value="Unassembled WGS sequence"/>
</dbReference>
<feature type="compositionally biased region" description="Acidic residues" evidence="1">
    <location>
        <begin position="858"/>
        <end position="873"/>
    </location>
</feature>
<feature type="compositionally biased region" description="Low complexity" evidence="1">
    <location>
        <begin position="442"/>
        <end position="452"/>
    </location>
</feature>
<feature type="region of interest" description="Disordered" evidence="1">
    <location>
        <begin position="1584"/>
        <end position="1603"/>
    </location>
</feature>
<feature type="compositionally biased region" description="Basic and acidic residues" evidence="1">
    <location>
        <begin position="947"/>
        <end position="964"/>
    </location>
</feature>
<reference evidence="2 3" key="1">
    <citation type="submission" date="2021-11" db="EMBL/GenBank/DDBJ databases">
        <title>Black yeast isolated from Biological Soil Crust.</title>
        <authorList>
            <person name="Kurbessoian T."/>
        </authorList>
    </citation>
    <scope>NUCLEOTIDE SEQUENCE [LARGE SCALE GENOMIC DNA]</scope>
    <source>
        <strain evidence="2 3">CCFEE 5522</strain>
    </source>
</reference>
<organism evidence="2 3">
    <name type="scientific">Oleoguttula mirabilis</name>
    <dbReference type="NCBI Taxonomy" id="1507867"/>
    <lineage>
        <taxon>Eukaryota</taxon>
        <taxon>Fungi</taxon>
        <taxon>Dikarya</taxon>
        <taxon>Ascomycota</taxon>
        <taxon>Pezizomycotina</taxon>
        <taxon>Dothideomycetes</taxon>
        <taxon>Dothideomycetidae</taxon>
        <taxon>Mycosphaerellales</taxon>
        <taxon>Teratosphaeriaceae</taxon>
        <taxon>Oleoguttula</taxon>
    </lineage>
</organism>
<feature type="compositionally biased region" description="Basic and acidic residues" evidence="1">
    <location>
        <begin position="718"/>
        <end position="751"/>
    </location>
</feature>
<comment type="caution">
    <text evidence="2">The sequence shown here is derived from an EMBL/GenBank/DDBJ whole genome shotgun (WGS) entry which is preliminary data.</text>
</comment>
<feature type="compositionally biased region" description="Polar residues" evidence="1">
    <location>
        <begin position="453"/>
        <end position="464"/>
    </location>
</feature>
<feature type="compositionally biased region" description="Polar residues" evidence="1">
    <location>
        <begin position="993"/>
        <end position="1004"/>
    </location>
</feature>